<dbReference type="Proteomes" id="UP000321533">
    <property type="component" value="Chromosome"/>
</dbReference>
<dbReference type="GO" id="GO:0000155">
    <property type="term" value="F:phosphorelay sensor kinase activity"/>
    <property type="evidence" value="ECO:0007669"/>
    <property type="project" value="InterPro"/>
</dbReference>
<keyword evidence="8" id="KW-0547">Nucleotide-binding</keyword>
<evidence type="ECO:0000256" key="14">
    <source>
        <dbReference type="SAM" id="Phobius"/>
    </source>
</evidence>
<dbReference type="SUPFAM" id="SSF47384">
    <property type="entry name" value="Homodimeric domain of signal transducing histidine kinase"/>
    <property type="match status" value="1"/>
</dbReference>
<keyword evidence="6" id="KW-0808">Transferase</keyword>
<evidence type="ECO:0000313" key="18">
    <source>
        <dbReference type="Proteomes" id="UP000321533"/>
    </source>
</evidence>
<dbReference type="SUPFAM" id="SSF55874">
    <property type="entry name" value="ATPase domain of HSP90 chaperone/DNA topoisomerase II/histidine kinase"/>
    <property type="match status" value="1"/>
</dbReference>
<feature type="transmembrane region" description="Helical" evidence="14">
    <location>
        <begin position="767"/>
        <end position="792"/>
    </location>
</feature>
<evidence type="ECO:0000256" key="7">
    <source>
        <dbReference type="ARBA" id="ARBA00022692"/>
    </source>
</evidence>
<dbReference type="KEGG" id="pgin:FRZ67_07915"/>
<keyword evidence="7 14" id="KW-0812">Transmembrane</keyword>
<dbReference type="Pfam" id="PF02518">
    <property type="entry name" value="HATPase_c"/>
    <property type="match status" value="1"/>
</dbReference>
<dbReference type="InterPro" id="IPR004358">
    <property type="entry name" value="Sig_transdc_His_kin-like_C"/>
</dbReference>
<keyword evidence="12" id="KW-0902">Two-component regulatory system</keyword>
<dbReference type="InterPro" id="IPR003661">
    <property type="entry name" value="HisK_dim/P_dom"/>
</dbReference>
<dbReference type="Gene3D" id="3.30.565.10">
    <property type="entry name" value="Histidine kinase-like ATPase, C-terminal domain"/>
    <property type="match status" value="1"/>
</dbReference>
<organism evidence="17 18">
    <name type="scientific">Panacibacter ginsenosidivorans</name>
    <dbReference type="NCBI Taxonomy" id="1813871"/>
    <lineage>
        <taxon>Bacteria</taxon>
        <taxon>Pseudomonadati</taxon>
        <taxon>Bacteroidota</taxon>
        <taxon>Chitinophagia</taxon>
        <taxon>Chitinophagales</taxon>
        <taxon>Chitinophagaceae</taxon>
        <taxon>Panacibacter</taxon>
    </lineage>
</organism>
<dbReference type="Gene3D" id="6.10.340.10">
    <property type="match status" value="1"/>
</dbReference>
<dbReference type="InterPro" id="IPR005467">
    <property type="entry name" value="His_kinase_dom"/>
</dbReference>
<evidence type="ECO:0000256" key="9">
    <source>
        <dbReference type="ARBA" id="ARBA00022777"/>
    </source>
</evidence>
<keyword evidence="11 14" id="KW-1133">Transmembrane helix</keyword>
<dbReference type="RefSeq" id="WP_147189031.1">
    <property type="nucleotide sequence ID" value="NZ_CP042435.1"/>
</dbReference>
<keyword evidence="10" id="KW-0067">ATP-binding</keyword>
<feature type="transmembrane region" description="Helical" evidence="14">
    <location>
        <begin position="724"/>
        <end position="746"/>
    </location>
</feature>
<dbReference type="PROSITE" id="PS50109">
    <property type="entry name" value="HIS_KIN"/>
    <property type="match status" value="1"/>
</dbReference>
<feature type="transmembrane region" description="Helical" evidence="14">
    <location>
        <begin position="366"/>
        <end position="386"/>
    </location>
</feature>
<keyword evidence="9" id="KW-0418">Kinase</keyword>
<dbReference type="SMART" id="SM00388">
    <property type="entry name" value="HisKA"/>
    <property type="match status" value="1"/>
</dbReference>
<reference evidence="17 18" key="1">
    <citation type="journal article" date="2016" name="Int. J. Syst. Evol. Microbiol.">
        <title>Panacibacter ginsenosidivorans gen. nov., sp. nov., with ginsenoside converting activity isolated from soil of a ginseng field.</title>
        <authorList>
            <person name="Siddiqi M.Z."/>
            <person name="Muhammad Shafi S."/>
            <person name="Choi K.D."/>
            <person name="Im W.T."/>
        </authorList>
    </citation>
    <scope>NUCLEOTIDE SEQUENCE [LARGE SCALE GENOMIC DNA]</scope>
    <source>
        <strain evidence="17 18">Gsoil1550</strain>
    </source>
</reference>
<feature type="transmembrane region" description="Helical" evidence="14">
    <location>
        <begin position="327"/>
        <end position="346"/>
    </location>
</feature>
<evidence type="ECO:0000256" key="13">
    <source>
        <dbReference type="ARBA" id="ARBA00023136"/>
    </source>
</evidence>
<dbReference type="InterPro" id="IPR036890">
    <property type="entry name" value="HATPase_C_sf"/>
</dbReference>
<feature type="transmembrane region" description="Helical" evidence="14">
    <location>
        <begin position="943"/>
        <end position="965"/>
    </location>
</feature>
<feature type="transmembrane region" description="Helical" evidence="14">
    <location>
        <begin position="12"/>
        <end position="34"/>
    </location>
</feature>
<dbReference type="InterPro" id="IPR003660">
    <property type="entry name" value="HAMP_dom"/>
</dbReference>
<evidence type="ECO:0000256" key="1">
    <source>
        <dbReference type="ARBA" id="ARBA00000085"/>
    </source>
</evidence>
<dbReference type="PROSITE" id="PS50885">
    <property type="entry name" value="HAMP"/>
    <property type="match status" value="1"/>
</dbReference>
<feature type="transmembrane region" description="Helical" evidence="14">
    <location>
        <begin position="247"/>
        <end position="268"/>
    </location>
</feature>
<keyword evidence="18" id="KW-1185">Reference proteome</keyword>
<evidence type="ECO:0000256" key="8">
    <source>
        <dbReference type="ARBA" id="ARBA00022741"/>
    </source>
</evidence>
<sequence length="1248" mass="142410">MISILKKAAYRHGYLIIAAAWLYTISFLFSNYFAADASAGKVAKVLSQYLTEKEKIFETFCKDTQRLKDILDNDASEQKEAFKEDYGLFLYAINDIGNTIEVYWNTNQMSIQANDLKRPDGFHAVKYKNGFFELLKKTVVVDKREYVVAALVPVYWDYSFESNDVQKRFAVPGLEKGYAISKDSGAVTVLNSLKEPVFYLGDKSVTSPDEPGVASIILRVIALMLLMIFINALAVELAKRTGFITGFSFLFIIVVTARILTYLLPSLFNFQKYQLFNPAIFASSSLHPSLGDLLINTILLYWLVYFIKFNYHFSQKLPLNETIKKMAGVIALLLLPLFTMELAGILSSLVMDGVGIPFDVTSFFDLNIYTLVSFIIICFLILSYFYTAQMLVKLSHFTQSGLYWRIIILLSFALFLLGLKISGDNDTLINFSLVAWIILFYFFVELDKSGINSIFYKTSYFIPWSIFLIASVSALLISQNRQLEHTRRTTIAENVSMKSDYTSAKILDVSLTGFSNFIKDTKFSEFTDEEKNRLLKENLSNNNFEGYLNNFYTRIYTFGSHQQPLFNTDSTSYNVLKSIIVNQSKVTDVPELYYYENDATSFSYIYEKDIYEPDSVLDGHIFLIISPKKNGEEGFNPQIFKQLVKDESVVGKDYAYAVYNKQYNLIKSSGNYNFSDIISMKQVPKFGDEYVQHDGYSELWHKASDGRVVVVAKKNIWFIEAITFFAYLFALLILLIAIQHFGTLIFSTHFKAEELKRIFRFNIRTQIQAIIVSVSIISFIIIGITIISFFIFSFTSNNEKKLMATSDIIVKEVQQLSDDKYAISDIADLSKIDLGSELQQKILDIAIVHDIDFNLFDLNGNLLISSQKYVYDNAILSRKMDPRAYYSMHYEHSTRFIQEEQVIDFSFQTIYVPVQGSNKTTFAYLNIPSINTQKELKQEISNFLITILILNALIFIMAGAIAIWVTKRITTSFTLIGNKMKAISFGSVNEEIEWKKEDELGELIAEYNKMVRKLADSAQALARSEREGAWREMARQVAHEIKNPLTPMKLSIQYLQRAIDNNAPNVKDLSKQVAGTLVEQIDQLSKIAGDFSQFANIANVNIEVFDLSNTIEMIVQLYSADERIKITWEKEEGTYLIEADRTQINRLFTNLVKNAIEAHENINDAKIFIQQLIKENEVLISIKDHGHGIPQTMRPKLFTPNFTTKSSGTGLGLAICKGIVEKANGHIWFETKENEGTTFFVSIPLTDK</sequence>
<evidence type="ECO:0000256" key="5">
    <source>
        <dbReference type="ARBA" id="ARBA00022553"/>
    </source>
</evidence>
<dbReference type="SMART" id="SM00387">
    <property type="entry name" value="HATPase_c"/>
    <property type="match status" value="1"/>
</dbReference>
<keyword evidence="4" id="KW-1003">Cell membrane</keyword>
<evidence type="ECO:0000256" key="2">
    <source>
        <dbReference type="ARBA" id="ARBA00004651"/>
    </source>
</evidence>
<feature type="transmembrane region" description="Helical" evidence="14">
    <location>
        <begin position="402"/>
        <end position="421"/>
    </location>
</feature>
<dbReference type="GO" id="GO:0005886">
    <property type="term" value="C:plasma membrane"/>
    <property type="evidence" value="ECO:0007669"/>
    <property type="project" value="UniProtKB-SubCell"/>
</dbReference>
<dbReference type="AlphaFoldDB" id="A0A5B8V738"/>
<dbReference type="GO" id="GO:0005524">
    <property type="term" value="F:ATP binding"/>
    <property type="evidence" value="ECO:0007669"/>
    <property type="project" value="UniProtKB-KW"/>
</dbReference>
<dbReference type="PANTHER" id="PTHR45528:SF1">
    <property type="entry name" value="SENSOR HISTIDINE KINASE CPXA"/>
    <property type="match status" value="1"/>
</dbReference>
<proteinExistence type="predicted"/>
<evidence type="ECO:0000256" key="3">
    <source>
        <dbReference type="ARBA" id="ARBA00012438"/>
    </source>
</evidence>
<evidence type="ECO:0000256" key="6">
    <source>
        <dbReference type="ARBA" id="ARBA00022679"/>
    </source>
</evidence>
<dbReference type="PANTHER" id="PTHR45528">
    <property type="entry name" value="SENSOR HISTIDINE KINASE CPXA"/>
    <property type="match status" value="1"/>
</dbReference>
<evidence type="ECO:0000256" key="12">
    <source>
        <dbReference type="ARBA" id="ARBA00023012"/>
    </source>
</evidence>
<accession>A0A5B8V738</accession>
<dbReference type="CDD" id="cd00082">
    <property type="entry name" value="HisKA"/>
    <property type="match status" value="1"/>
</dbReference>
<comment type="catalytic activity">
    <reaction evidence="1">
        <text>ATP + protein L-histidine = ADP + protein N-phospho-L-histidine.</text>
        <dbReference type="EC" id="2.7.13.3"/>
    </reaction>
</comment>
<name>A0A5B8V738_9BACT</name>
<keyword evidence="13 14" id="KW-0472">Membrane</keyword>
<dbReference type="InterPro" id="IPR050398">
    <property type="entry name" value="HssS/ArlS-like"/>
</dbReference>
<feature type="domain" description="Histidine kinase" evidence="15">
    <location>
        <begin position="1036"/>
        <end position="1247"/>
    </location>
</feature>
<evidence type="ECO:0000256" key="10">
    <source>
        <dbReference type="ARBA" id="ARBA00022840"/>
    </source>
</evidence>
<keyword evidence="5" id="KW-0597">Phosphoprotein</keyword>
<dbReference type="EMBL" id="CP042435">
    <property type="protein sequence ID" value="QEC67224.1"/>
    <property type="molecule type" value="Genomic_DNA"/>
</dbReference>
<gene>
    <name evidence="17" type="ORF">FRZ67_07915</name>
</gene>
<evidence type="ECO:0000256" key="4">
    <source>
        <dbReference type="ARBA" id="ARBA00022475"/>
    </source>
</evidence>
<evidence type="ECO:0000259" key="15">
    <source>
        <dbReference type="PROSITE" id="PS50109"/>
    </source>
</evidence>
<comment type="subcellular location">
    <subcellularLocation>
        <location evidence="2">Cell membrane</location>
        <topology evidence="2">Multi-pass membrane protein</topology>
    </subcellularLocation>
</comment>
<feature type="transmembrane region" description="Helical" evidence="14">
    <location>
        <begin position="216"/>
        <end position="235"/>
    </location>
</feature>
<protein>
    <recommendedName>
        <fullName evidence="3">histidine kinase</fullName>
        <ecNumber evidence="3">2.7.13.3</ecNumber>
    </recommendedName>
</protein>
<feature type="domain" description="HAMP" evidence="16">
    <location>
        <begin position="967"/>
        <end position="1019"/>
    </location>
</feature>
<dbReference type="InterPro" id="IPR036097">
    <property type="entry name" value="HisK_dim/P_sf"/>
</dbReference>
<evidence type="ECO:0000313" key="17">
    <source>
        <dbReference type="EMBL" id="QEC67224.1"/>
    </source>
</evidence>
<evidence type="ECO:0000259" key="16">
    <source>
        <dbReference type="PROSITE" id="PS50885"/>
    </source>
</evidence>
<dbReference type="PRINTS" id="PR00344">
    <property type="entry name" value="BCTRLSENSOR"/>
</dbReference>
<feature type="transmembrane region" description="Helical" evidence="14">
    <location>
        <begin position="427"/>
        <end position="446"/>
    </location>
</feature>
<dbReference type="EC" id="2.7.13.3" evidence="3"/>
<dbReference type="Pfam" id="PF00512">
    <property type="entry name" value="HisKA"/>
    <property type="match status" value="1"/>
</dbReference>
<feature type="transmembrane region" description="Helical" evidence="14">
    <location>
        <begin position="288"/>
        <end position="307"/>
    </location>
</feature>
<evidence type="ECO:0000256" key="11">
    <source>
        <dbReference type="ARBA" id="ARBA00022989"/>
    </source>
</evidence>
<dbReference type="Gene3D" id="1.10.287.130">
    <property type="match status" value="1"/>
</dbReference>
<dbReference type="OrthoDB" id="9776727at2"/>
<dbReference type="InterPro" id="IPR003594">
    <property type="entry name" value="HATPase_dom"/>
</dbReference>